<dbReference type="STRING" id="1108045.GORHZ_220_00120"/>
<dbReference type="RefSeq" id="WP_006338591.1">
    <property type="nucleotide sequence ID" value="NZ_BAHC01000220.1"/>
</dbReference>
<dbReference type="OrthoDB" id="4578410at2"/>
<evidence type="ECO:0000256" key="1">
    <source>
        <dbReference type="RuleBase" id="RU362001"/>
    </source>
</evidence>
<dbReference type="EMBL" id="BAHC01000220">
    <property type="protein sequence ID" value="GAB93430.1"/>
    <property type="molecule type" value="Genomic_DNA"/>
</dbReference>
<evidence type="ECO:0000313" key="2">
    <source>
        <dbReference type="EMBL" id="GAB93430.1"/>
    </source>
</evidence>
<dbReference type="InterPro" id="IPR010310">
    <property type="entry name" value="T7SS_ESAT-6-like"/>
</dbReference>
<gene>
    <name evidence="2" type="ORF">GORHZ_220_00120</name>
</gene>
<dbReference type="eggNOG" id="ENOG502ZMZM">
    <property type="taxonomic scope" value="Bacteria"/>
</dbReference>
<dbReference type="SUPFAM" id="SSF140453">
    <property type="entry name" value="EsxAB dimer-like"/>
    <property type="match status" value="1"/>
</dbReference>
<reference evidence="2 3" key="1">
    <citation type="submission" date="2012-08" db="EMBL/GenBank/DDBJ databases">
        <title>Whole genome shotgun sequence of Gordonia rhizosphera NBRC 16068.</title>
        <authorList>
            <person name="Takarada H."/>
            <person name="Isaki S."/>
            <person name="Hosoyama A."/>
            <person name="Tsuchikane K."/>
            <person name="Katsumata H."/>
            <person name="Baba S."/>
            <person name="Ohji S."/>
            <person name="Yamazaki S."/>
            <person name="Fujita N."/>
        </authorList>
    </citation>
    <scope>NUCLEOTIDE SEQUENCE [LARGE SCALE GENOMIC DNA]</scope>
    <source>
        <strain evidence="2 3">NBRC 16068</strain>
    </source>
</reference>
<sequence>MTGLNLDVAAAQASSASISGIVGQMHGILRQIQNSALNGLATWSGQASKTFDSTQGDWSATAAKLQAALNDIEAKLATGFKGYDHDDGGNATMLAATAGPTLDI</sequence>
<dbReference type="NCBIfam" id="TIGR03930">
    <property type="entry name" value="WXG100_ESAT6"/>
    <property type="match status" value="1"/>
</dbReference>
<dbReference type="InterPro" id="IPR036689">
    <property type="entry name" value="ESAT-6-like_sf"/>
</dbReference>
<accession>K6W2P0</accession>
<keyword evidence="3" id="KW-1185">Reference proteome</keyword>
<name>K6W2P0_9ACTN</name>
<proteinExistence type="inferred from homology"/>
<dbReference type="Pfam" id="PF06013">
    <property type="entry name" value="WXG100"/>
    <property type="match status" value="1"/>
</dbReference>
<dbReference type="Gene3D" id="1.10.287.1060">
    <property type="entry name" value="ESAT-6-like"/>
    <property type="match status" value="1"/>
</dbReference>
<dbReference type="Proteomes" id="UP000008363">
    <property type="component" value="Unassembled WGS sequence"/>
</dbReference>
<organism evidence="2 3">
    <name type="scientific">Gordonia rhizosphera NBRC 16068</name>
    <dbReference type="NCBI Taxonomy" id="1108045"/>
    <lineage>
        <taxon>Bacteria</taxon>
        <taxon>Bacillati</taxon>
        <taxon>Actinomycetota</taxon>
        <taxon>Actinomycetes</taxon>
        <taxon>Mycobacteriales</taxon>
        <taxon>Gordoniaceae</taxon>
        <taxon>Gordonia</taxon>
    </lineage>
</organism>
<protein>
    <recommendedName>
        <fullName evidence="1">ESAT-6-like protein</fullName>
    </recommendedName>
</protein>
<comment type="similarity">
    <text evidence="1">Belongs to the WXG100 family.</text>
</comment>
<evidence type="ECO:0000313" key="3">
    <source>
        <dbReference type="Proteomes" id="UP000008363"/>
    </source>
</evidence>
<comment type="caution">
    <text evidence="2">The sequence shown here is derived from an EMBL/GenBank/DDBJ whole genome shotgun (WGS) entry which is preliminary data.</text>
</comment>
<dbReference type="AlphaFoldDB" id="K6W2P0"/>